<comment type="caution">
    <text evidence="1">The sequence shown here is derived from an EMBL/GenBank/DDBJ whole genome shotgun (WGS) entry which is preliminary data.</text>
</comment>
<organism evidence="1 2">
    <name type="scientific">Streptomyces hyderabadensis</name>
    <dbReference type="NCBI Taxonomy" id="598549"/>
    <lineage>
        <taxon>Bacteria</taxon>
        <taxon>Bacillati</taxon>
        <taxon>Actinomycetota</taxon>
        <taxon>Actinomycetes</taxon>
        <taxon>Kitasatosporales</taxon>
        <taxon>Streptomycetaceae</taxon>
        <taxon>Streptomyces</taxon>
    </lineage>
</organism>
<proteinExistence type="predicted"/>
<dbReference type="EMBL" id="BAABIV010000013">
    <property type="protein sequence ID" value="GAA4990588.1"/>
    <property type="molecule type" value="Genomic_DNA"/>
</dbReference>
<evidence type="ECO:0000313" key="2">
    <source>
        <dbReference type="Proteomes" id="UP001500610"/>
    </source>
</evidence>
<accession>A0ABP9I7N0</accession>
<sequence length="70" mass="7672">MARRILSAVSGATRCGVFRCFDTVPTETPARSATSLMLTNSAHLPVIRALHHFRAHLQARPANATDDTFH</sequence>
<evidence type="ECO:0000313" key="1">
    <source>
        <dbReference type="EMBL" id="GAA4990588.1"/>
    </source>
</evidence>
<reference evidence="2" key="1">
    <citation type="journal article" date="2019" name="Int. J. Syst. Evol. Microbiol.">
        <title>The Global Catalogue of Microorganisms (GCM) 10K type strain sequencing project: providing services to taxonomists for standard genome sequencing and annotation.</title>
        <authorList>
            <consortium name="The Broad Institute Genomics Platform"/>
            <consortium name="The Broad Institute Genome Sequencing Center for Infectious Disease"/>
            <person name="Wu L."/>
            <person name="Ma J."/>
        </authorList>
    </citation>
    <scope>NUCLEOTIDE SEQUENCE [LARGE SCALE GENOMIC DNA]</scope>
    <source>
        <strain evidence="2">JCM 17657</strain>
    </source>
</reference>
<gene>
    <name evidence="1" type="ORF">GCM10023257_33680</name>
</gene>
<name>A0ABP9I7N0_9ACTN</name>
<dbReference type="Proteomes" id="UP001500610">
    <property type="component" value="Unassembled WGS sequence"/>
</dbReference>
<keyword evidence="2" id="KW-1185">Reference proteome</keyword>
<protein>
    <submittedName>
        <fullName evidence="1">Uncharacterized protein</fullName>
    </submittedName>
</protein>